<reference evidence="1 2" key="1">
    <citation type="submission" date="2018-06" db="EMBL/GenBank/DDBJ databases">
        <title>A transcriptomic atlas of mushroom development highlights an independent origin of complex multicellularity.</title>
        <authorList>
            <consortium name="DOE Joint Genome Institute"/>
            <person name="Krizsan K."/>
            <person name="Almasi E."/>
            <person name="Merenyi Z."/>
            <person name="Sahu N."/>
            <person name="Viragh M."/>
            <person name="Koszo T."/>
            <person name="Mondo S."/>
            <person name="Kiss B."/>
            <person name="Balint B."/>
            <person name="Kues U."/>
            <person name="Barry K."/>
            <person name="Hegedus J.C."/>
            <person name="Henrissat B."/>
            <person name="Johnson J."/>
            <person name="Lipzen A."/>
            <person name="Ohm R."/>
            <person name="Nagy I."/>
            <person name="Pangilinan J."/>
            <person name="Yan J."/>
            <person name="Xiong Y."/>
            <person name="Grigoriev I.V."/>
            <person name="Hibbett D.S."/>
            <person name="Nagy L.G."/>
        </authorList>
    </citation>
    <scope>NUCLEOTIDE SEQUENCE [LARGE SCALE GENOMIC DNA]</scope>
    <source>
        <strain evidence="1 2">SZMC22713</strain>
    </source>
</reference>
<dbReference type="VEuPathDB" id="FungiDB:BD410DRAFT_126393"/>
<accession>A0A4Y7Q9I8</accession>
<protein>
    <submittedName>
        <fullName evidence="1">Uncharacterized protein</fullName>
    </submittedName>
</protein>
<keyword evidence="2" id="KW-1185">Reference proteome</keyword>
<organism evidence="1 2">
    <name type="scientific">Rickenella mellea</name>
    <dbReference type="NCBI Taxonomy" id="50990"/>
    <lineage>
        <taxon>Eukaryota</taxon>
        <taxon>Fungi</taxon>
        <taxon>Dikarya</taxon>
        <taxon>Basidiomycota</taxon>
        <taxon>Agaricomycotina</taxon>
        <taxon>Agaricomycetes</taxon>
        <taxon>Hymenochaetales</taxon>
        <taxon>Rickenellaceae</taxon>
        <taxon>Rickenella</taxon>
    </lineage>
</organism>
<evidence type="ECO:0000313" key="1">
    <source>
        <dbReference type="EMBL" id="TDL23878.1"/>
    </source>
</evidence>
<gene>
    <name evidence="1" type="ORF">BD410DRAFT_126393</name>
</gene>
<proteinExistence type="predicted"/>
<dbReference type="Proteomes" id="UP000294933">
    <property type="component" value="Unassembled WGS sequence"/>
</dbReference>
<name>A0A4Y7Q9I8_9AGAM</name>
<dbReference type="EMBL" id="ML170168">
    <property type="protein sequence ID" value="TDL23878.1"/>
    <property type="molecule type" value="Genomic_DNA"/>
</dbReference>
<dbReference type="AlphaFoldDB" id="A0A4Y7Q9I8"/>
<sequence length="115" mass="13476">MECGMLANSVKIYQRLVVYVYVQMKVHCTMPEYARFYCIMIWSSVFTTGFSGTRVNSLRETLSKWQAWDDLQWLANHHIVRKTLWDMLDVGGTMIMTVISRVFSTSTWMSSKKES</sequence>
<evidence type="ECO:0000313" key="2">
    <source>
        <dbReference type="Proteomes" id="UP000294933"/>
    </source>
</evidence>